<protein>
    <submittedName>
        <fullName evidence="9">S8 family serine peptidase</fullName>
    </submittedName>
</protein>
<dbReference type="GO" id="GO:0006508">
    <property type="term" value="P:proteolysis"/>
    <property type="evidence" value="ECO:0007669"/>
    <property type="project" value="UniProtKB-KW"/>
</dbReference>
<dbReference type="PROSITE" id="PS51892">
    <property type="entry name" value="SUBTILASE"/>
    <property type="match status" value="1"/>
</dbReference>
<name>A0A7Y6TYZ6_9BURK</name>
<evidence type="ECO:0000256" key="3">
    <source>
        <dbReference type="ARBA" id="ARBA00022801"/>
    </source>
</evidence>
<feature type="active site" description="Charge relay system" evidence="5 6">
    <location>
        <position position="194"/>
    </location>
</feature>
<accession>A0A7Y6TYZ6</accession>
<proteinExistence type="inferred from homology"/>
<evidence type="ECO:0000256" key="2">
    <source>
        <dbReference type="ARBA" id="ARBA00022670"/>
    </source>
</evidence>
<dbReference type="EMBL" id="JABWMJ010000015">
    <property type="protein sequence ID" value="NUZ08627.1"/>
    <property type="molecule type" value="Genomic_DNA"/>
</dbReference>
<dbReference type="PROSITE" id="PS00138">
    <property type="entry name" value="SUBTILASE_SER"/>
    <property type="match status" value="1"/>
</dbReference>
<dbReference type="InterPro" id="IPR000209">
    <property type="entry name" value="Peptidase_S8/S53_dom"/>
</dbReference>
<dbReference type="InterPro" id="IPR050131">
    <property type="entry name" value="Peptidase_S8_subtilisin-like"/>
</dbReference>
<evidence type="ECO:0000256" key="5">
    <source>
        <dbReference type="PIRSR" id="PIRSR615500-1"/>
    </source>
</evidence>
<dbReference type="Pfam" id="PF00082">
    <property type="entry name" value="Peptidase_S8"/>
    <property type="match status" value="2"/>
</dbReference>
<dbReference type="AlphaFoldDB" id="A0A7Y6TYZ6"/>
<feature type="region of interest" description="Disordered" evidence="7">
    <location>
        <begin position="545"/>
        <end position="564"/>
    </location>
</feature>
<dbReference type="InterPro" id="IPR036852">
    <property type="entry name" value="Peptidase_S8/S53_dom_sf"/>
</dbReference>
<comment type="similarity">
    <text evidence="1 6">Belongs to the peptidase S8 family.</text>
</comment>
<dbReference type="Gene3D" id="2.60.120.1290">
    <property type="match status" value="1"/>
</dbReference>
<feature type="domain" description="Peptidase S8/S53" evidence="8">
    <location>
        <begin position="187"/>
        <end position="384"/>
    </location>
</feature>
<evidence type="ECO:0000256" key="7">
    <source>
        <dbReference type="SAM" id="MobiDB-lite"/>
    </source>
</evidence>
<feature type="active site" description="Charge relay system" evidence="5 6">
    <location>
        <position position="588"/>
    </location>
</feature>
<evidence type="ECO:0000256" key="1">
    <source>
        <dbReference type="ARBA" id="ARBA00011073"/>
    </source>
</evidence>
<dbReference type="Proteomes" id="UP000529637">
    <property type="component" value="Unassembled WGS sequence"/>
</dbReference>
<keyword evidence="3 6" id="KW-0378">Hydrolase</keyword>
<organism evidence="9 10">
    <name type="scientific">Piscinibacter koreensis</name>
    <dbReference type="NCBI Taxonomy" id="2742824"/>
    <lineage>
        <taxon>Bacteria</taxon>
        <taxon>Pseudomonadati</taxon>
        <taxon>Pseudomonadota</taxon>
        <taxon>Betaproteobacteria</taxon>
        <taxon>Burkholderiales</taxon>
        <taxon>Sphaerotilaceae</taxon>
        <taxon>Piscinibacter</taxon>
    </lineage>
</organism>
<dbReference type="SUPFAM" id="SSF52743">
    <property type="entry name" value="Subtilisin-like"/>
    <property type="match status" value="1"/>
</dbReference>
<dbReference type="Gene3D" id="3.40.50.200">
    <property type="entry name" value="Peptidase S8/S53 domain"/>
    <property type="match status" value="1"/>
</dbReference>
<evidence type="ECO:0000313" key="9">
    <source>
        <dbReference type="EMBL" id="NUZ08627.1"/>
    </source>
</evidence>
<dbReference type="InterPro" id="IPR015500">
    <property type="entry name" value="Peptidase_S8_subtilisin-rel"/>
</dbReference>
<gene>
    <name evidence="9" type="ORF">HQN59_23055</name>
</gene>
<evidence type="ECO:0000313" key="10">
    <source>
        <dbReference type="Proteomes" id="UP000529637"/>
    </source>
</evidence>
<dbReference type="PRINTS" id="PR00723">
    <property type="entry name" value="SUBTILISIN"/>
</dbReference>
<feature type="domain" description="Peptidase S8/S53" evidence="8">
    <location>
        <begin position="529"/>
        <end position="642"/>
    </location>
</feature>
<evidence type="ECO:0000256" key="6">
    <source>
        <dbReference type="PROSITE-ProRule" id="PRU01240"/>
    </source>
</evidence>
<dbReference type="GO" id="GO:0004252">
    <property type="term" value="F:serine-type endopeptidase activity"/>
    <property type="evidence" value="ECO:0007669"/>
    <property type="project" value="UniProtKB-UniRule"/>
</dbReference>
<dbReference type="PANTHER" id="PTHR43806">
    <property type="entry name" value="PEPTIDASE S8"/>
    <property type="match status" value="1"/>
</dbReference>
<dbReference type="InterPro" id="IPR023828">
    <property type="entry name" value="Peptidase_S8_Ser-AS"/>
</dbReference>
<comment type="caution">
    <text evidence="9">The sequence shown here is derived from an EMBL/GenBank/DDBJ whole genome shotgun (WGS) entry which is preliminary data.</text>
</comment>
<dbReference type="PANTHER" id="PTHR43806:SF11">
    <property type="entry name" value="CEREVISIN-RELATED"/>
    <property type="match status" value="1"/>
</dbReference>
<evidence type="ECO:0000259" key="8">
    <source>
        <dbReference type="Pfam" id="PF00082"/>
    </source>
</evidence>
<feature type="active site" description="Charge relay system" evidence="5 6">
    <location>
        <position position="268"/>
    </location>
</feature>
<keyword evidence="4 6" id="KW-0720">Serine protease</keyword>
<sequence>MAATGEPPAALPASSAAAASNGESAPSSLVGFAASEAGYLGALPARLAGIERGDLGRLHRAAGVRPATMDARLMLAVINRQRGKQALSITSANSNEVAVVARVADTALWRELPDVLPGAQLGMTPDGSAIVTGRVAIDRIEAVRVEPVVRSLKASQLVRPQLEATTRTMRVRSDLLPADVKPKGGVGTVVGIVDFGGDFAHGNFRKANGKTRLLAIWNQAGVAQVNSPFNYGRLYTQQEIDAALLSSDPYAALGYGPRPDTPFERGSHGTHVMDIAAGNGRGSGLVGVAPEADLVFVEASANDIPWQGPDVVKNSFGDSVQMLEAIRFIFDLAGDRPCVVNLSLGTNGGPHDGSSLVEQGIDAMVSEKPNRAVVIAASNSQGDGIHTSGQVPATGLVEDLVWRVRDLVGGEAEVWFSGAKRLEVSLIGPDGTVVLDALQPGNTAEITDEQGKLAVFASSRLAEPNNGDNVLGIYLAPGLPGGDWTIRLRSMGGDAVDYHAWVERLDSAQSSFARPVPTHTLGSISTGRLSIVVGSYDAHKTSFPISSFSSSGPTRDGREKPEVSAPGGFVIAAHSRTGTGVVRKSGTSMAAPAVTGLIALMLSEAARKGVQLSINDIRAKLAAGAEQLPPAAGAWDPRYGAGRASASAI</sequence>
<evidence type="ECO:0000256" key="4">
    <source>
        <dbReference type="ARBA" id="ARBA00022825"/>
    </source>
</evidence>
<reference evidence="9 10" key="1">
    <citation type="submission" date="2020-06" db="EMBL/GenBank/DDBJ databases">
        <title>Schlegella sp. ID0723 isolated from air conditioner.</title>
        <authorList>
            <person name="Kim D.Y."/>
            <person name="Kim D.-U."/>
        </authorList>
    </citation>
    <scope>NUCLEOTIDE SEQUENCE [LARGE SCALE GENOMIC DNA]</scope>
    <source>
        <strain evidence="9 10">ID0723</strain>
    </source>
</reference>
<keyword evidence="10" id="KW-1185">Reference proteome</keyword>
<keyword evidence="2 6" id="KW-0645">Protease</keyword>